<organism evidence="3 4">
    <name type="scientific">Nakamurella antarctica</name>
    <dbReference type="NCBI Taxonomy" id="1902245"/>
    <lineage>
        <taxon>Bacteria</taxon>
        <taxon>Bacillati</taxon>
        <taxon>Actinomycetota</taxon>
        <taxon>Actinomycetes</taxon>
        <taxon>Nakamurellales</taxon>
        <taxon>Nakamurellaceae</taxon>
        <taxon>Nakamurella</taxon>
    </lineage>
</organism>
<evidence type="ECO:0000313" key="4">
    <source>
        <dbReference type="Proteomes" id="UP000268084"/>
    </source>
</evidence>
<reference evidence="3 4" key="2">
    <citation type="submission" date="2018-12" db="EMBL/GenBank/DDBJ databases">
        <title>Nakamurella antarcticus sp. nov., isolated from Antarctica South Shetland Islands soil.</title>
        <authorList>
            <person name="Peng F."/>
        </authorList>
    </citation>
    <scope>NUCLEOTIDE SEQUENCE [LARGE SCALE GENOMIC DNA]</scope>
    <source>
        <strain evidence="3 4">S14-144</strain>
    </source>
</reference>
<gene>
    <name evidence="3" type="ORF">EH165_15045</name>
</gene>
<evidence type="ECO:0000256" key="2">
    <source>
        <dbReference type="SAM" id="SignalP"/>
    </source>
</evidence>
<sequence length="236" mass="22769">MITSRLRISAVASLAALTLLTTACGTEEAGKAVAASSSSSAPVATATSAEPTSTSASSSSASSSTASSSTASSSTASPTTSSSSATLDPSAGDGTLDAPTAQWFDTFCSGILPLSTLQDSLGGITGDAAGIAKVATAIGDAGTALTTTAAALSALPPPTIPGGEELASKVVPTFTQLGTTFTTIGTQLATGDMEGLSGLSASMMADNPMSDLSGFKISPETTAAIGKIPSCSTIVR</sequence>
<feature type="compositionally biased region" description="Low complexity" evidence="1">
    <location>
        <begin position="32"/>
        <end position="86"/>
    </location>
</feature>
<evidence type="ECO:0000313" key="3">
    <source>
        <dbReference type="EMBL" id="AZI59258.1"/>
    </source>
</evidence>
<keyword evidence="4" id="KW-1185">Reference proteome</keyword>
<evidence type="ECO:0000256" key="1">
    <source>
        <dbReference type="SAM" id="MobiDB-lite"/>
    </source>
</evidence>
<dbReference type="KEGG" id="nak:EH165_15045"/>
<dbReference type="AlphaFoldDB" id="A0A3G8ZQ32"/>
<dbReference type="EMBL" id="CP034170">
    <property type="protein sequence ID" value="AZI59258.1"/>
    <property type="molecule type" value="Genomic_DNA"/>
</dbReference>
<reference evidence="3 4" key="1">
    <citation type="submission" date="2018-11" db="EMBL/GenBank/DDBJ databases">
        <authorList>
            <person name="Da X."/>
        </authorList>
    </citation>
    <scope>NUCLEOTIDE SEQUENCE [LARGE SCALE GENOMIC DNA]</scope>
    <source>
        <strain evidence="3 4">S14-144</strain>
    </source>
</reference>
<feature type="chain" id="PRO_5039406004" description="Lipoprotein" evidence="2">
    <location>
        <begin position="24"/>
        <end position="236"/>
    </location>
</feature>
<accession>A0A3G8ZQ32</accession>
<protein>
    <recommendedName>
        <fullName evidence="5">Lipoprotein</fullName>
    </recommendedName>
</protein>
<evidence type="ECO:0008006" key="5">
    <source>
        <dbReference type="Google" id="ProtNLM"/>
    </source>
</evidence>
<feature type="region of interest" description="Disordered" evidence="1">
    <location>
        <begin position="32"/>
        <end position="94"/>
    </location>
</feature>
<name>A0A3G8ZQ32_9ACTN</name>
<feature type="signal peptide" evidence="2">
    <location>
        <begin position="1"/>
        <end position="23"/>
    </location>
</feature>
<dbReference type="PROSITE" id="PS51257">
    <property type="entry name" value="PROKAR_LIPOPROTEIN"/>
    <property type="match status" value="1"/>
</dbReference>
<dbReference type="Proteomes" id="UP000268084">
    <property type="component" value="Chromosome"/>
</dbReference>
<dbReference type="RefSeq" id="WP_124800162.1">
    <property type="nucleotide sequence ID" value="NZ_CP034170.1"/>
</dbReference>
<proteinExistence type="predicted"/>
<keyword evidence="2" id="KW-0732">Signal</keyword>